<evidence type="ECO:0000256" key="3">
    <source>
        <dbReference type="SAM" id="Coils"/>
    </source>
</evidence>
<feature type="domain" description="BZIP" evidence="5">
    <location>
        <begin position="492"/>
        <end position="507"/>
    </location>
</feature>
<feature type="region of interest" description="Disordered" evidence="4">
    <location>
        <begin position="582"/>
        <end position="624"/>
    </location>
</feature>
<feature type="compositionally biased region" description="Low complexity" evidence="4">
    <location>
        <begin position="415"/>
        <end position="434"/>
    </location>
</feature>
<evidence type="ECO:0000313" key="6">
    <source>
        <dbReference type="EMBL" id="KAF7419641.1"/>
    </source>
</evidence>
<feature type="compositionally biased region" description="Low complexity" evidence="4">
    <location>
        <begin position="47"/>
        <end position="63"/>
    </location>
</feature>
<evidence type="ECO:0000256" key="4">
    <source>
        <dbReference type="SAM" id="MobiDB-lite"/>
    </source>
</evidence>
<feature type="region of interest" description="Disordered" evidence="4">
    <location>
        <begin position="468"/>
        <end position="491"/>
    </location>
</feature>
<feature type="region of interest" description="Disordered" evidence="4">
    <location>
        <begin position="660"/>
        <end position="705"/>
    </location>
</feature>
<accession>A0A8H6ZN07</accession>
<dbReference type="SUPFAM" id="SSF57959">
    <property type="entry name" value="Leucine zipper domain"/>
    <property type="match status" value="1"/>
</dbReference>
<feature type="compositionally biased region" description="Polar residues" evidence="4">
    <location>
        <begin position="337"/>
        <end position="347"/>
    </location>
</feature>
<keyword evidence="3" id="KW-0175">Coiled coil</keyword>
<proteinExistence type="predicted"/>
<dbReference type="RefSeq" id="XP_036626495.1">
    <property type="nucleotide sequence ID" value="XM_036771874.1"/>
</dbReference>
<reference evidence="6" key="1">
    <citation type="submission" date="2019-07" db="EMBL/GenBank/DDBJ databases">
        <authorList>
            <person name="Palmer J.M."/>
        </authorList>
    </citation>
    <scope>NUCLEOTIDE SEQUENCE</scope>
    <source>
        <strain evidence="6">PC9</strain>
    </source>
</reference>
<dbReference type="VEuPathDB" id="FungiDB:PC9H_002232"/>
<feature type="region of interest" description="Disordered" evidence="4">
    <location>
        <begin position="415"/>
        <end position="445"/>
    </location>
</feature>
<dbReference type="GeneID" id="59372073"/>
<comment type="caution">
    <text evidence="6">The sequence shown here is derived from an EMBL/GenBank/DDBJ whole genome shotgun (WGS) entry which is preliminary data.</text>
</comment>
<feature type="compositionally biased region" description="Polar residues" evidence="4">
    <location>
        <begin position="312"/>
        <end position="330"/>
    </location>
</feature>
<evidence type="ECO:0000256" key="1">
    <source>
        <dbReference type="ARBA" id="ARBA00004123"/>
    </source>
</evidence>
<dbReference type="InterPro" id="IPR004827">
    <property type="entry name" value="bZIP"/>
</dbReference>
<feature type="region of interest" description="Disordered" evidence="4">
    <location>
        <begin position="968"/>
        <end position="987"/>
    </location>
</feature>
<feature type="compositionally biased region" description="Low complexity" evidence="4">
    <location>
        <begin position="661"/>
        <end position="679"/>
    </location>
</feature>
<dbReference type="Gene3D" id="1.20.5.170">
    <property type="match status" value="1"/>
</dbReference>
<evidence type="ECO:0000256" key="2">
    <source>
        <dbReference type="ARBA" id="ARBA00023242"/>
    </source>
</evidence>
<dbReference type="PANTHER" id="PTHR40621:SF10">
    <property type="entry name" value="BZIP DOMAIN-CONTAINING PROTEIN"/>
    <property type="match status" value="1"/>
</dbReference>
<dbReference type="InterPro" id="IPR046347">
    <property type="entry name" value="bZIP_sf"/>
</dbReference>
<dbReference type="OrthoDB" id="5571888at2759"/>
<name>A0A8H6ZN07_PLEOS</name>
<keyword evidence="7" id="KW-1185">Reference proteome</keyword>
<feature type="compositionally biased region" description="Basic and acidic residues" evidence="4">
    <location>
        <begin position="354"/>
        <end position="370"/>
    </location>
</feature>
<evidence type="ECO:0000259" key="5">
    <source>
        <dbReference type="PROSITE" id="PS00036"/>
    </source>
</evidence>
<evidence type="ECO:0000313" key="7">
    <source>
        <dbReference type="Proteomes" id="UP000623687"/>
    </source>
</evidence>
<feature type="compositionally biased region" description="Low complexity" evidence="4">
    <location>
        <begin position="284"/>
        <end position="293"/>
    </location>
</feature>
<sequence>MLGDDSLPPYAASYDLADLLNADFLTSPATLASNQASSSTASDMNDSGPSSPTSSHSPAALQTPPQPQLPTAFPDILDPSPFVTHPYQNVSSNSPSGNIFSFIDDEANPTSKPVAGFDPFNSFGMGMGNAFSGMAMDFGAMGMDIAGLSMDMDLSVPIDASTEAPTAANLDPRAGTEMDAHESTPALSPESGVNPQLVGTPAPSKHEEEDEEREEEHSAEEDDEDEEMDFDQPPKKKGRSTRKSTRKTTQQQQQAPRLTLTIAPVKAGGHGKARRGTVQGGGVVKKSSAGGASPSYTPSLVVKPIPLEKENSSSLPNSNAISVPRASTSTLPPPAVVSTSPIATTSGKGKRSASGKEKAGRSDRSERAERPLTLPEKLAQLKSASTPIVAKSLGLGDWVGGNIKGNFDLLALSPDRSDSSSSAGNAASIGDSASEAGDVSDHHFTFMGSSANGGAMSAQEANFLAGEDRDDDIPADWRPPPEVFQKMSSKEKRQLRNKISARNFRVRRKEYISTLEGDIAERDHLLQVVRAQLGETQSENVALRQEIDALKKVLLSGRGSGGENSLDGVVLNLPPPAPLPAQSAAEKLAAAASSPSPSSSSLLTPNTQKDLPTTPRLGGKRGGFWGGVSSGVGLGGITPVHTTIMPEWGSILGMGVFGNASSSDSSSSSSGSSPSPHSDYGSEDEATVHTSERHPKEMENINPGLNGITAREQEADTYNGNGMGMGMGGGLEGFADMNPFTMKTLDMYRMHLWGRMAAQYQQHQQHQQRTPAAAKPLTGLASSLRPAYFAPSAKGNVSPASASPPPPYTPYAHGHSSGAMVGGPLSALLMGKSIPIYCPQSSKPPSYYSGSTKQTVKEEEKDVTMKQYAQFQRDREREVQQNQTDAVVAALATQTVFRRLGSAFWEAFAGSPSPSSSSSAGSSTNSSLPRHFVASKWDVEKMQKVLEGKAVLKVVDIEPTPVLTEKRERREVKREMKDTVTHQREEGPAVKCLSQMLESLALK</sequence>
<dbReference type="PANTHER" id="PTHR40621">
    <property type="entry name" value="TRANSCRIPTION FACTOR KAPC-RELATED"/>
    <property type="match status" value="1"/>
</dbReference>
<dbReference type="GO" id="GO:0001228">
    <property type="term" value="F:DNA-binding transcription activator activity, RNA polymerase II-specific"/>
    <property type="evidence" value="ECO:0007669"/>
    <property type="project" value="TreeGrafter"/>
</dbReference>
<feature type="compositionally biased region" description="Basic and acidic residues" evidence="4">
    <location>
        <begin position="686"/>
        <end position="699"/>
    </location>
</feature>
<dbReference type="PROSITE" id="PS00036">
    <property type="entry name" value="BZIP_BASIC"/>
    <property type="match status" value="1"/>
</dbReference>
<feature type="compositionally biased region" description="Acidic residues" evidence="4">
    <location>
        <begin position="208"/>
        <end position="230"/>
    </location>
</feature>
<feature type="coiled-coil region" evidence="3">
    <location>
        <begin position="526"/>
        <end position="553"/>
    </location>
</feature>
<dbReference type="Proteomes" id="UP000623687">
    <property type="component" value="Unassembled WGS sequence"/>
</dbReference>
<dbReference type="CDD" id="cd14810">
    <property type="entry name" value="bZIP_u1"/>
    <property type="match status" value="1"/>
</dbReference>
<dbReference type="SMART" id="SM00338">
    <property type="entry name" value="BRLZ"/>
    <property type="match status" value="1"/>
</dbReference>
<feature type="region of interest" description="Disordered" evidence="4">
    <location>
        <begin position="31"/>
        <end position="90"/>
    </location>
</feature>
<keyword evidence="2" id="KW-0539">Nucleus</keyword>
<feature type="compositionally biased region" description="Low complexity" evidence="4">
    <location>
        <begin position="582"/>
        <end position="605"/>
    </location>
</feature>
<feature type="compositionally biased region" description="Polar residues" evidence="4">
    <location>
        <begin position="31"/>
        <end position="45"/>
    </location>
</feature>
<comment type="subcellular location">
    <subcellularLocation>
        <location evidence="1">Nucleus</location>
    </subcellularLocation>
</comment>
<feature type="region of interest" description="Disordered" evidence="4">
    <location>
        <begin position="166"/>
        <end position="376"/>
    </location>
</feature>
<organism evidence="6 7">
    <name type="scientific">Pleurotus ostreatus</name>
    <name type="common">Oyster mushroom</name>
    <name type="synonym">White-rot fungus</name>
    <dbReference type="NCBI Taxonomy" id="5322"/>
    <lineage>
        <taxon>Eukaryota</taxon>
        <taxon>Fungi</taxon>
        <taxon>Dikarya</taxon>
        <taxon>Basidiomycota</taxon>
        <taxon>Agaricomycotina</taxon>
        <taxon>Agaricomycetes</taxon>
        <taxon>Agaricomycetidae</taxon>
        <taxon>Agaricales</taxon>
        <taxon>Pleurotineae</taxon>
        <taxon>Pleurotaceae</taxon>
        <taxon>Pleurotus</taxon>
    </lineage>
</organism>
<gene>
    <name evidence="6" type="ORF">PC9H_002232</name>
</gene>
<dbReference type="InterPro" id="IPR050936">
    <property type="entry name" value="AP-1-like"/>
</dbReference>
<feature type="compositionally biased region" description="Basic residues" evidence="4">
    <location>
        <begin position="235"/>
        <end position="246"/>
    </location>
</feature>
<dbReference type="GO" id="GO:0090575">
    <property type="term" value="C:RNA polymerase II transcription regulator complex"/>
    <property type="evidence" value="ECO:0007669"/>
    <property type="project" value="TreeGrafter"/>
</dbReference>
<dbReference type="GO" id="GO:0000976">
    <property type="term" value="F:transcription cis-regulatory region binding"/>
    <property type="evidence" value="ECO:0007669"/>
    <property type="project" value="InterPro"/>
</dbReference>
<dbReference type="AlphaFoldDB" id="A0A8H6ZN07"/>
<dbReference type="EMBL" id="JACETU010000010">
    <property type="protein sequence ID" value="KAF7419641.1"/>
    <property type="molecule type" value="Genomic_DNA"/>
</dbReference>
<protein>
    <recommendedName>
        <fullName evidence="5">BZIP domain-containing protein</fullName>
    </recommendedName>
</protein>